<dbReference type="Pfam" id="PF14997">
    <property type="entry name" value="CECR6_TMEM121"/>
    <property type="match status" value="1"/>
</dbReference>
<proteinExistence type="inferred from homology"/>
<comment type="caution">
    <text evidence="2">The sequence shown here is derived from an EMBL/GenBank/DDBJ whole genome shotgun (WGS) entry which is preliminary data.</text>
</comment>
<accession>A0A7D9JF62</accession>
<evidence type="ECO:0000313" key="2">
    <source>
        <dbReference type="EMBL" id="CAB4028042.1"/>
    </source>
</evidence>
<name>A0A7D9JF62_PARCT</name>
<dbReference type="PANTHER" id="PTHR47399:SF1">
    <property type="entry name" value="TRANSMEMBRANE PROTEIN 121B"/>
    <property type="match status" value="1"/>
</dbReference>
<keyword evidence="3" id="KW-1185">Reference proteome</keyword>
<sequence>MVLIERAVEPPERTQWLVNLGRVTLLLLYVLQVCLFVSFLVIHLDHYAYILWFVLFIPAFVSFWYFFKSAKSYADDDTTIRSVWITWGLYIVAYVATVAMIFATFAHDLTKGDILGINALVGTLCMTPVLLILLLQLTISPSYQKPVLLFSIFAALNLFDGIKMLEIFLAQNEADYDLNMATEISILVFACICFILSPFELVRNKLMDDGFVKTREETSVCLVQLEIFLINLPFLVLRAVIWRKYETAIFMVKNIVALVIGAIEFLVLKEILKCGGNPPRERERDT</sequence>
<dbReference type="PANTHER" id="PTHR47399">
    <property type="entry name" value="TRANSMEMBRANE PROTEIN 121B"/>
    <property type="match status" value="1"/>
</dbReference>
<protein>
    <submittedName>
        <fullName evidence="2">Uncharacterized protein</fullName>
    </submittedName>
</protein>
<dbReference type="OrthoDB" id="5986524at2759"/>
<evidence type="ECO:0000256" key="1">
    <source>
        <dbReference type="ARBA" id="ARBA00007711"/>
    </source>
</evidence>
<dbReference type="InterPro" id="IPR026624">
    <property type="entry name" value="CECR6"/>
</dbReference>
<reference evidence="2" key="1">
    <citation type="submission" date="2020-04" db="EMBL/GenBank/DDBJ databases">
        <authorList>
            <person name="Alioto T."/>
            <person name="Alioto T."/>
            <person name="Gomez Garrido J."/>
        </authorList>
    </citation>
    <scope>NUCLEOTIDE SEQUENCE</scope>
    <source>
        <strain evidence="2">A484AB</strain>
    </source>
</reference>
<dbReference type="Proteomes" id="UP001152795">
    <property type="component" value="Unassembled WGS sequence"/>
</dbReference>
<evidence type="ECO:0000313" key="3">
    <source>
        <dbReference type="Proteomes" id="UP001152795"/>
    </source>
</evidence>
<comment type="similarity">
    <text evidence="1">Belongs to the TMEM121 family.</text>
</comment>
<dbReference type="InterPro" id="IPR032776">
    <property type="entry name" value="CECR6/TMEM121"/>
</dbReference>
<organism evidence="2 3">
    <name type="scientific">Paramuricea clavata</name>
    <name type="common">Red gorgonian</name>
    <name type="synonym">Violescent sea-whip</name>
    <dbReference type="NCBI Taxonomy" id="317549"/>
    <lineage>
        <taxon>Eukaryota</taxon>
        <taxon>Metazoa</taxon>
        <taxon>Cnidaria</taxon>
        <taxon>Anthozoa</taxon>
        <taxon>Octocorallia</taxon>
        <taxon>Malacalcyonacea</taxon>
        <taxon>Plexauridae</taxon>
        <taxon>Paramuricea</taxon>
    </lineage>
</organism>
<dbReference type="AlphaFoldDB" id="A0A7D9JF62"/>
<gene>
    <name evidence="2" type="ORF">PACLA_8A081135</name>
</gene>
<dbReference type="EMBL" id="CACRXK020015205">
    <property type="protein sequence ID" value="CAB4028042.1"/>
    <property type="molecule type" value="Genomic_DNA"/>
</dbReference>